<proteinExistence type="predicted"/>
<dbReference type="Proteomes" id="UP000316238">
    <property type="component" value="Unassembled WGS sequence"/>
</dbReference>
<dbReference type="Pfam" id="PF13505">
    <property type="entry name" value="OMP_b-brl"/>
    <property type="match status" value="1"/>
</dbReference>
<evidence type="ECO:0000313" key="4">
    <source>
        <dbReference type="EMBL" id="TAA74520.1"/>
    </source>
</evidence>
<evidence type="ECO:0000313" key="5">
    <source>
        <dbReference type="Proteomes" id="UP000316238"/>
    </source>
</evidence>
<accession>A0A521G0H7</accession>
<feature type="signal peptide" evidence="2">
    <location>
        <begin position="1"/>
        <end position="23"/>
    </location>
</feature>
<feature type="domain" description="Outer membrane protein beta-barrel" evidence="3">
    <location>
        <begin position="11"/>
        <end position="194"/>
    </location>
</feature>
<organism evidence="4 5">
    <name type="scientific">Candidatus Electronema aureum</name>
    <dbReference type="NCBI Taxonomy" id="2005002"/>
    <lineage>
        <taxon>Bacteria</taxon>
        <taxon>Pseudomonadati</taxon>
        <taxon>Thermodesulfobacteriota</taxon>
        <taxon>Desulfobulbia</taxon>
        <taxon>Desulfobulbales</taxon>
        <taxon>Desulfobulbaceae</taxon>
        <taxon>Candidatus Electronema</taxon>
    </lineage>
</organism>
<gene>
    <name evidence="4" type="ORF">CDV28_12424</name>
</gene>
<evidence type="ECO:0000256" key="1">
    <source>
        <dbReference type="ARBA" id="ARBA00022729"/>
    </source>
</evidence>
<evidence type="ECO:0000256" key="2">
    <source>
        <dbReference type="SAM" id="SignalP"/>
    </source>
</evidence>
<dbReference type="Gene3D" id="2.40.160.20">
    <property type="match status" value="1"/>
</dbReference>
<keyword evidence="1 2" id="KW-0732">Signal</keyword>
<keyword evidence="5" id="KW-1185">Reference proteome</keyword>
<dbReference type="InterPro" id="IPR011250">
    <property type="entry name" value="OMP/PagP_B-barrel"/>
</dbReference>
<evidence type="ECO:0000259" key="3">
    <source>
        <dbReference type="Pfam" id="PF13505"/>
    </source>
</evidence>
<sequence>MKKHAVMFVGCAALLSLASAAQSAVMGPYASISGGMATLNDADMKFSEGTIEFDTDPGIALTAALGYDFGANFRMETELAYQQNDLDQVNIKGTGLSAKASGEIKSQSGLLNGYYDFTNISSLTPFVSAGIGLTKVELSDIAIGGEDIPGEADGTAMAYQVGGGFSYALNYNLALDLKYRYFAAIDLELDDNIESAEFDYSSHNVYGGIRASF</sequence>
<feature type="chain" id="PRO_5021773572" evidence="2">
    <location>
        <begin position="24"/>
        <end position="213"/>
    </location>
</feature>
<dbReference type="SUPFAM" id="SSF56925">
    <property type="entry name" value="OMPA-like"/>
    <property type="match status" value="1"/>
</dbReference>
<protein>
    <submittedName>
        <fullName evidence="4">Opacity protein</fullName>
    </submittedName>
</protein>
<dbReference type="InterPro" id="IPR027385">
    <property type="entry name" value="Beta-barrel_OMP"/>
</dbReference>
<dbReference type="EMBL" id="NQJD01000024">
    <property type="protein sequence ID" value="TAA74520.1"/>
    <property type="molecule type" value="Genomic_DNA"/>
</dbReference>
<comment type="caution">
    <text evidence="4">The sequence shown here is derived from an EMBL/GenBank/DDBJ whole genome shotgun (WGS) entry which is preliminary data.</text>
</comment>
<reference evidence="4" key="1">
    <citation type="submission" date="2017-07" db="EMBL/GenBank/DDBJ databases">
        <title>The cable genome - Insights into the physiology and evolution of filamentous bacteria capable of sulfide oxidation via long distance electron transfer.</title>
        <authorList>
            <person name="Thorup C."/>
            <person name="Bjerg J.T."/>
            <person name="Schreiber L."/>
            <person name="Nielsen L.P."/>
            <person name="Kjeldsen K.U."/>
            <person name="Boesen T."/>
            <person name="Boggild A."/>
            <person name="Meysman F."/>
            <person name="Geelhoed J."/>
            <person name="Schramm A."/>
        </authorList>
    </citation>
    <scope>NUCLEOTIDE SEQUENCE [LARGE SCALE GENOMIC DNA]</scope>
    <source>
        <strain evidence="4">GS</strain>
    </source>
</reference>
<name>A0A521G0H7_9BACT</name>
<dbReference type="AlphaFoldDB" id="A0A521G0H7"/>